<evidence type="ECO:0000256" key="2">
    <source>
        <dbReference type="ARBA" id="ARBA00009446"/>
    </source>
</evidence>
<keyword evidence="5" id="KW-0238">DNA-binding</keyword>
<evidence type="ECO:0000259" key="9">
    <source>
        <dbReference type="PROSITE" id="PS52039"/>
    </source>
</evidence>
<dbReference type="InterPro" id="IPR006171">
    <property type="entry name" value="TOPRIM_dom"/>
</dbReference>
<reference evidence="10" key="1">
    <citation type="journal article" date="2020" name="Nature">
        <title>Giant virus diversity and host interactions through global metagenomics.</title>
        <authorList>
            <person name="Schulz F."/>
            <person name="Roux S."/>
            <person name="Paez-Espino D."/>
            <person name="Jungbluth S."/>
            <person name="Walsh D.A."/>
            <person name="Denef V.J."/>
            <person name="McMahon K.D."/>
            <person name="Konstantinidis K.T."/>
            <person name="Eloe-Fadrosh E.A."/>
            <person name="Kyrpides N.C."/>
            <person name="Woyke T."/>
        </authorList>
    </citation>
    <scope>NUCLEOTIDE SEQUENCE</scope>
    <source>
        <strain evidence="10">GVMAG-M-3300009161-34</strain>
    </source>
</reference>
<dbReference type="GO" id="GO:0003677">
    <property type="term" value="F:DNA binding"/>
    <property type="evidence" value="ECO:0007669"/>
    <property type="project" value="UniProtKB-KW"/>
</dbReference>
<evidence type="ECO:0000256" key="6">
    <source>
        <dbReference type="ARBA" id="ARBA00023235"/>
    </source>
</evidence>
<dbReference type="PROSITE" id="PS50880">
    <property type="entry name" value="TOPRIM"/>
    <property type="match status" value="1"/>
</dbReference>
<evidence type="ECO:0000259" key="8">
    <source>
        <dbReference type="PROSITE" id="PS50880"/>
    </source>
</evidence>
<keyword evidence="6" id="KW-0413">Isomerase</keyword>
<evidence type="ECO:0000256" key="7">
    <source>
        <dbReference type="SAM" id="MobiDB-lite"/>
    </source>
</evidence>
<dbReference type="Gene3D" id="2.70.20.10">
    <property type="entry name" value="Topoisomerase I, domain 3"/>
    <property type="match status" value="1"/>
</dbReference>
<evidence type="ECO:0000256" key="3">
    <source>
        <dbReference type="ARBA" id="ARBA00012891"/>
    </source>
</evidence>
<dbReference type="Gene3D" id="3.40.50.140">
    <property type="match status" value="1"/>
</dbReference>
<dbReference type="Pfam" id="PF01131">
    <property type="entry name" value="Topoisom_bac"/>
    <property type="match status" value="1"/>
</dbReference>
<dbReference type="InterPro" id="IPR013824">
    <property type="entry name" value="Topo_IA_cen_sub1"/>
</dbReference>
<dbReference type="InterPro" id="IPR013826">
    <property type="entry name" value="Topo_IA_cen_sub3"/>
</dbReference>
<dbReference type="PROSITE" id="PS52039">
    <property type="entry name" value="TOPO_IA_2"/>
    <property type="match status" value="1"/>
</dbReference>
<accession>A0A6C0EVF7</accession>
<comment type="catalytic activity">
    <reaction evidence="1">
        <text>ATP-independent breakage of single-stranded DNA, followed by passage and rejoining.</text>
        <dbReference type="EC" id="5.6.2.1"/>
    </reaction>
</comment>
<evidence type="ECO:0000256" key="5">
    <source>
        <dbReference type="ARBA" id="ARBA00023125"/>
    </source>
</evidence>
<evidence type="ECO:0000313" key="10">
    <source>
        <dbReference type="EMBL" id="QHT33156.1"/>
    </source>
</evidence>
<dbReference type="PRINTS" id="PR00417">
    <property type="entry name" value="PRTPISMRASEI"/>
</dbReference>
<feature type="domain" description="Toprim" evidence="8">
    <location>
        <begin position="7"/>
        <end position="117"/>
    </location>
</feature>
<feature type="domain" description="Topo IA-type catalytic" evidence="9">
    <location>
        <begin position="133"/>
        <end position="595"/>
    </location>
</feature>
<dbReference type="SUPFAM" id="SSF56712">
    <property type="entry name" value="Prokaryotic type I DNA topoisomerase"/>
    <property type="match status" value="1"/>
</dbReference>
<dbReference type="AlphaFoldDB" id="A0A6C0EVF7"/>
<dbReference type="EMBL" id="MN738959">
    <property type="protein sequence ID" value="QHT33156.1"/>
    <property type="molecule type" value="Genomic_DNA"/>
</dbReference>
<dbReference type="EC" id="5.6.2.1" evidence="3"/>
<evidence type="ECO:0000256" key="1">
    <source>
        <dbReference type="ARBA" id="ARBA00000213"/>
    </source>
</evidence>
<name>A0A6C0EVF7_9ZZZZ</name>
<dbReference type="InterPro" id="IPR013825">
    <property type="entry name" value="Topo_IA_cen_sub2"/>
</dbReference>
<dbReference type="PROSITE" id="PS00396">
    <property type="entry name" value="TOPO_IA_1"/>
    <property type="match status" value="1"/>
</dbReference>
<dbReference type="GO" id="GO:0006265">
    <property type="term" value="P:DNA topological change"/>
    <property type="evidence" value="ECO:0007669"/>
    <property type="project" value="InterPro"/>
</dbReference>
<dbReference type="InterPro" id="IPR003601">
    <property type="entry name" value="Topo_IA_2"/>
</dbReference>
<protein>
    <recommendedName>
        <fullName evidence="3">DNA topoisomerase</fullName>
        <ecNumber evidence="3">5.6.2.1</ecNumber>
    </recommendedName>
</protein>
<dbReference type="SMART" id="SM00493">
    <property type="entry name" value="TOPRIM"/>
    <property type="match status" value="1"/>
</dbReference>
<dbReference type="InterPro" id="IPR013497">
    <property type="entry name" value="Topo_IA_cen"/>
</dbReference>
<dbReference type="InterPro" id="IPR000380">
    <property type="entry name" value="Topo_IA"/>
</dbReference>
<evidence type="ECO:0000256" key="4">
    <source>
        <dbReference type="ARBA" id="ARBA00023029"/>
    </source>
</evidence>
<dbReference type="InterPro" id="IPR023405">
    <property type="entry name" value="Topo_IA_core_domain"/>
</dbReference>
<dbReference type="CDD" id="cd00186">
    <property type="entry name" value="TOP1Ac"/>
    <property type="match status" value="1"/>
</dbReference>
<dbReference type="PANTHER" id="PTHR42785">
    <property type="entry name" value="DNA TOPOISOMERASE, TYPE IA, CORE"/>
    <property type="match status" value="1"/>
</dbReference>
<comment type="similarity">
    <text evidence="2">Belongs to the type IA topoisomerase family.</text>
</comment>
<organism evidence="10">
    <name type="scientific">viral metagenome</name>
    <dbReference type="NCBI Taxonomy" id="1070528"/>
    <lineage>
        <taxon>unclassified sequences</taxon>
        <taxon>metagenomes</taxon>
        <taxon>organismal metagenomes</taxon>
    </lineage>
</organism>
<sequence length="818" mass="91548">MSAKKQTTLVLVESPAKCSKIELYLGPGYRCIATYGHFRELDGLKSIDIKNNFKLSFVSMTEKMKQINRIRTEMAECTGGVIIATDDDREGEAIGWHICDMFKLPVATTPRIVFHEITKPAIATAISKPGILNMNLVYAQFARQILDLLVGYNISPQLWSHIASNAKNSLSAGRCQSPALRIVYDNQKEIDAAPGKMVYNITGYFTKLNIAFTLTRQYDTPCVVEEFLEESVNHDHIYNVLPPKKTTKQPPSPFSTSLLQQKASSEMHYSPAETMSICQKLYEGSFITYMRTDSKMYSDEFIGKSKAFIGEKWGDKYINPGIERLCLGGGGGGGDAHTSKSAAKTDPVKAQEAHEAIRPTKIETISIPETFTQRERNLYKMIWINTVESCMAASTGVSITATVTAPKKEEYRYTTELVEFPGWKIVDGYEKENPHYQYLQTIKKNTVIPYNKVKGVATMIDLKSHYTEAGLIKILEEKGIGRPSTFSSLIEKIQKRGYVSKDDVKGRKLKCTDFELVADELQEIQTERDFGGEKNKLIVQPLGTIVTEFLSTHFNELFEYNFTKTMEDDLDKVAKGEKNYTAVCEYCSKLVNQLTTSLKDKNIQKDSVKIDENHTYIVGSKGPVIKYIGKDSDGKKVTEFKSVKKDVDLARLKRGEYSLDDIVDERGSIDMGGIKLGIYNGDEIILKKGKFGLYFTWGEQKKSLSGIFPKSKNPSSITYNDIIRIIESCAVVGGGGGGGGDDDDSRVEISSNSLGIKGLVRKINDDISIRNGKYGDYIFYKTSVMKNPTFLKLKGFSGDYKTGPLNDITEWIKTTYKI</sequence>
<dbReference type="Pfam" id="PF01751">
    <property type="entry name" value="Toprim"/>
    <property type="match status" value="1"/>
</dbReference>
<proteinExistence type="inferred from homology"/>
<dbReference type="GO" id="GO:0003917">
    <property type="term" value="F:DNA topoisomerase type I (single strand cut, ATP-independent) activity"/>
    <property type="evidence" value="ECO:0007669"/>
    <property type="project" value="UniProtKB-EC"/>
</dbReference>
<keyword evidence="4" id="KW-0799">Topoisomerase</keyword>
<dbReference type="Gene3D" id="1.10.460.10">
    <property type="entry name" value="Topoisomerase I, domain 2"/>
    <property type="match status" value="2"/>
</dbReference>
<dbReference type="SMART" id="SM00436">
    <property type="entry name" value="TOP1Bc"/>
    <property type="match status" value="1"/>
</dbReference>
<dbReference type="Gene3D" id="1.10.290.10">
    <property type="entry name" value="Topoisomerase I, domain 4"/>
    <property type="match status" value="1"/>
</dbReference>
<feature type="region of interest" description="Disordered" evidence="7">
    <location>
        <begin position="333"/>
        <end position="354"/>
    </location>
</feature>
<dbReference type="PANTHER" id="PTHR42785:SF1">
    <property type="entry name" value="DNA TOPOISOMERASE"/>
    <property type="match status" value="1"/>
</dbReference>
<dbReference type="InterPro" id="IPR023406">
    <property type="entry name" value="Topo_IA_AS"/>
</dbReference>
<dbReference type="SMART" id="SM00437">
    <property type="entry name" value="TOP1Ac"/>
    <property type="match status" value="1"/>
</dbReference>
<dbReference type="InterPro" id="IPR003602">
    <property type="entry name" value="Topo_IA_DNA-bd_dom"/>
</dbReference>